<dbReference type="Proteomes" id="UP001165121">
    <property type="component" value="Unassembled WGS sequence"/>
</dbReference>
<evidence type="ECO:0000313" key="5">
    <source>
        <dbReference type="EMBL" id="GMF22224.1"/>
    </source>
</evidence>
<dbReference type="Gene3D" id="1.10.510.10">
    <property type="entry name" value="Transferase(Phosphotransferase) domain 1"/>
    <property type="match status" value="1"/>
</dbReference>
<dbReference type="PANTHER" id="PTHR23257">
    <property type="entry name" value="SERINE-THREONINE PROTEIN KINASE"/>
    <property type="match status" value="1"/>
</dbReference>
<gene>
    <name evidence="5" type="ORF">Pfra01_000321400</name>
</gene>
<dbReference type="PROSITE" id="PS51125">
    <property type="entry name" value="NHL"/>
    <property type="match status" value="1"/>
</dbReference>
<evidence type="ECO:0000256" key="2">
    <source>
        <dbReference type="PROSITE-ProRule" id="PRU00504"/>
    </source>
</evidence>
<evidence type="ECO:0000313" key="6">
    <source>
        <dbReference type="Proteomes" id="UP001165121"/>
    </source>
</evidence>
<keyword evidence="3" id="KW-0472">Membrane</keyword>
<reference evidence="5" key="1">
    <citation type="submission" date="2023-04" db="EMBL/GenBank/DDBJ databases">
        <title>Phytophthora fragariaefolia NBRC 109709.</title>
        <authorList>
            <person name="Ichikawa N."/>
            <person name="Sato H."/>
            <person name="Tonouchi N."/>
        </authorList>
    </citation>
    <scope>NUCLEOTIDE SEQUENCE</scope>
    <source>
        <strain evidence="5">NBRC 109709</strain>
    </source>
</reference>
<dbReference type="GO" id="GO:0005737">
    <property type="term" value="C:cytoplasm"/>
    <property type="evidence" value="ECO:0007669"/>
    <property type="project" value="TreeGrafter"/>
</dbReference>
<feature type="transmembrane region" description="Helical" evidence="3">
    <location>
        <begin position="212"/>
        <end position="233"/>
    </location>
</feature>
<dbReference type="GO" id="GO:0007165">
    <property type="term" value="P:signal transduction"/>
    <property type="evidence" value="ECO:0007669"/>
    <property type="project" value="TreeGrafter"/>
</dbReference>
<dbReference type="InterPro" id="IPR000719">
    <property type="entry name" value="Prot_kinase_dom"/>
</dbReference>
<proteinExistence type="predicted"/>
<dbReference type="Gene3D" id="2.120.10.30">
    <property type="entry name" value="TolB, C-terminal domain"/>
    <property type="match status" value="1"/>
</dbReference>
<name>A0A9W6TY30_9STRA</name>
<keyword evidence="6" id="KW-1185">Reference proteome</keyword>
<dbReference type="OrthoDB" id="62209at2759"/>
<dbReference type="PROSITE" id="PS50011">
    <property type="entry name" value="PROTEIN_KINASE_DOM"/>
    <property type="match status" value="1"/>
</dbReference>
<dbReference type="SUPFAM" id="SSF63829">
    <property type="entry name" value="Calcium-dependent phosphotriesterase"/>
    <property type="match status" value="1"/>
</dbReference>
<dbReference type="GO" id="GO:0004672">
    <property type="term" value="F:protein kinase activity"/>
    <property type="evidence" value="ECO:0007669"/>
    <property type="project" value="InterPro"/>
</dbReference>
<protein>
    <submittedName>
        <fullName evidence="5">Unnamed protein product</fullName>
    </submittedName>
</protein>
<evidence type="ECO:0000256" key="1">
    <source>
        <dbReference type="ARBA" id="ARBA00022737"/>
    </source>
</evidence>
<feature type="domain" description="Protein kinase" evidence="4">
    <location>
        <begin position="1"/>
        <end position="155"/>
    </location>
</feature>
<keyword evidence="3" id="KW-0812">Transmembrane</keyword>
<evidence type="ECO:0000256" key="3">
    <source>
        <dbReference type="SAM" id="Phobius"/>
    </source>
</evidence>
<dbReference type="InterPro" id="IPR050167">
    <property type="entry name" value="Ser_Thr_protein_kinase"/>
</dbReference>
<dbReference type="EMBL" id="BSXT01000246">
    <property type="protein sequence ID" value="GMF22224.1"/>
    <property type="molecule type" value="Genomic_DNA"/>
</dbReference>
<dbReference type="PROSITE" id="PS00108">
    <property type="entry name" value="PROTEIN_KINASE_ST"/>
    <property type="match status" value="1"/>
</dbReference>
<dbReference type="InterPro" id="IPR001258">
    <property type="entry name" value="NHL_repeat"/>
</dbReference>
<dbReference type="AlphaFoldDB" id="A0A9W6TY30"/>
<dbReference type="GO" id="GO:0005524">
    <property type="term" value="F:ATP binding"/>
    <property type="evidence" value="ECO:0007669"/>
    <property type="project" value="InterPro"/>
</dbReference>
<accession>A0A9W6TY30</accession>
<sequence>MHSKGLIHGDLKCDNILVSGGTNPQAKICDFDRSFDWSALKVRRLVQGTAVDAGIKITDAVRYLAPECVEGMLPNSKSDVYPFGITLYHALTGVSPYSNISNEDELRASKLARELPSKNVQSINDDAWKLISQCCDPSPDERPTMEKVLDALKILADQLPVSTIPVEVLVNAAVDIQTDQINMSVPTTHTDDRTPVKSRKSGSRVIPRLHKMIAATIVGVAVVGIVVGILVGMKPYSSAKSKSSSTGLGLTFSSSSSNSGSSVGLALASSASASDSNSGSTSTSTSKVYGRQVSTILSYNQYYLWGIAVASNGQVYISAKDQILQMTGGNTLSALGPNGDLIHCDGLMVRRINTTYVSTITTLTDAMVLQGNAVDSRGNVYVSRLTEFDVVKITPDGAITSIATTSTASSLMMGITIDSSDNIYITDQHRVLKFTTTGEKTVLAGSETAGYVDAVGGSARFSTPWALTIGSDGGLYIADSDNNCIRKLNLTTTEVTTYAGICEASGSTDGLATNATFEMPVAIAAAADNVFYVVDGPYRQGYRLRKIYTV</sequence>
<dbReference type="InterPro" id="IPR011009">
    <property type="entry name" value="Kinase-like_dom_sf"/>
</dbReference>
<comment type="caution">
    <text evidence="5">The sequence shown here is derived from an EMBL/GenBank/DDBJ whole genome shotgun (WGS) entry which is preliminary data.</text>
</comment>
<dbReference type="Pfam" id="PF00069">
    <property type="entry name" value="Pkinase"/>
    <property type="match status" value="1"/>
</dbReference>
<keyword evidence="3" id="KW-1133">Transmembrane helix</keyword>
<dbReference type="InterPro" id="IPR008271">
    <property type="entry name" value="Ser/Thr_kinase_AS"/>
</dbReference>
<feature type="repeat" description="NHL" evidence="2">
    <location>
        <begin position="457"/>
        <end position="491"/>
    </location>
</feature>
<dbReference type="Pfam" id="PF01436">
    <property type="entry name" value="NHL"/>
    <property type="match status" value="1"/>
</dbReference>
<organism evidence="5 6">
    <name type="scientific">Phytophthora fragariaefolia</name>
    <dbReference type="NCBI Taxonomy" id="1490495"/>
    <lineage>
        <taxon>Eukaryota</taxon>
        <taxon>Sar</taxon>
        <taxon>Stramenopiles</taxon>
        <taxon>Oomycota</taxon>
        <taxon>Peronosporomycetes</taxon>
        <taxon>Peronosporales</taxon>
        <taxon>Peronosporaceae</taxon>
        <taxon>Phytophthora</taxon>
    </lineage>
</organism>
<dbReference type="InterPro" id="IPR011042">
    <property type="entry name" value="6-blade_b-propeller_TolB-like"/>
</dbReference>
<dbReference type="SUPFAM" id="SSF56112">
    <property type="entry name" value="Protein kinase-like (PK-like)"/>
    <property type="match status" value="1"/>
</dbReference>
<evidence type="ECO:0000259" key="4">
    <source>
        <dbReference type="PROSITE" id="PS50011"/>
    </source>
</evidence>
<keyword evidence="1" id="KW-0677">Repeat</keyword>